<name>A0AAP2RBD2_9EURY</name>
<dbReference type="EMBL" id="PGCK01000001">
    <property type="protein sequence ID" value="MCD1293766.1"/>
    <property type="molecule type" value="Genomic_DNA"/>
</dbReference>
<keyword evidence="3" id="KW-1185">Reference proteome</keyword>
<comment type="caution">
    <text evidence="2">The sequence shown here is derived from an EMBL/GenBank/DDBJ whole genome shotgun (WGS) entry which is preliminary data.</text>
</comment>
<evidence type="ECO:0000313" key="3">
    <source>
        <dbReference type="Proteomes" id="UP001320159"/>
    </source>
</evidence>
<evidence type="ECO:0000256" key="1">
    <source>
        <dbReference type="SAM" id="MobiDB-lite"/>
    </source>
</evidence>
<dbReference type="AlphaFoldDB" id="A0AAP2RBD2"/>
<protein>
    <submittedName>
        <fullName evidence="2">Uncharacterized protein</fullName>
    </submittedName>
</protein>
<feature type="compositionally biased region" description="Low complexity" evidence="1">
    <location>
        <begin position="22"/>
        <end position="37"/>
    </location>
</feature>
<dbReference type="PROSITE" id="PS51257">
    <property type="entry name" value="PROKAR_LIPOPROTEIN"/>
    <property type="match status" value="1"/>
</dbReference>
<accession>A0AAP2RBD2</accession>
<gene>
    <name evidence="2" type="ORF">CUJ83_01990</name>
</gene>
<evidence type="ECO:0000313" key="2">
    <source>
        <dbReference type="EMBL" id="MCD1293766.1"/>
    </source>
</evidence>
<feature type="compositionally biased region" description="Pro residues" evidence="1">
    <location>
        <begin position="38"/>
        <end position="66"/>
    </location>
</feature>
<dbReference type="RefSeq" id="WP_230740010.1">
    <property type="nucleotide sequence ID" value="NZ_PGCK01000001.1"/>
</dbReference>
<feature type="region of interest" description="Disordered" evidence="1">
    <location>
        <begin position="22"/>
        <end position="70"/>
    </location>
</feature>
<dbReference type="Proteomes" id="UP001320159">
    <property type="component" value="Unassembled WGS sequence"/>
</dbReference>
<reference evidence="2 3" key="1">
    <citation type="submission" date="2017-11" db="EMBL/GenBank/DDBJ databases">
        <title>Isolation and Characterization of Family Methanocellaceae Species from Potential Methane Hydrate Area Offshore Southwestern Taiwan.</title>
        <authorList>
            <person name="Zhang W.-L."/>
            <person name="Chen W.-C."/>
            <person name="Lai M.-C."/>
            <person name="Chen S.-C."/>
        </authorList>
    </citation>
    <scope>NUCLEOTIDE SEQUENCE [LARGE SCALE GENOMIC DNA]</scope>
    <source>
        <strain evidence="2 3">CWC-04</strain>
    </source>
</reference>
<proteinExistence type="predicted"/>
<organism evidence="2 3">
    <name type="scientific">Methanooceanicella nereidis</name>
    <dbReference type="NCBI Taxonomy" id="2052831"/>
    <lineage>
        <taxon>Archaea</taxon>
        <taxon>Methanobacteriati</taxon>
        <taxon>Methanobacteriota</taxon>
        <taxon>Stenosarchaea group</taxon>
        <taxon>Methanomicrobia</taxon>
        <taxon>Methanocellales</taxon>
        <taxon>Methanocellaceae</taxon>
        <taxon>Methanooceanicella</taxon>
    </lineage>
</organism>
<sequence length="195" mass="20965">MKPHILLAIFMVAAIAVSGCTTPETSPAPSITATPTVEPTPEPTPEATPEPTPEATPSPTPAPTPVPGNDFVEAKDVKIQWDTTEQLQYDKIDLVIKNIHKDQILLDVNVVYSITTPTTITNPDGTTQSSTMTKNFTKPLGAMVPGEEKSVHIETSGHLKVPTGVAIYVNWRGGSEKVFETVVDVPDMNFGELTF</sequence>